<dbReference type="SUPFAM" id="SSF81296">
    <property type="entry name" value="E set domains"/>
    <property type="match status" value="1"/>
</dbReference>
<dbReference type="Pfam" id="PF00128">
    <property type="entry name" value="Alpha-amylase"/>
    <property type="match status" value="1"/>
</dbReference>
<dbReference type="EMBL" id="NFLB01000011">
    <property type="protein sequence ID" value="OUQ04489.1"/>
    <property type="molecule type" value="Genomic_DNA"/>
</dbReference>
<evidence type="ECO:0000313" key="3">
    <source>
        <dbReference type="EMBL" id="OUQ04489.1"/>
    </source>
</evidence>
<gene>
    <name evidence="3" type="ORF">B5E91_10070</name>
</gene>
<dbReference type="InterPro" id="IPR011840">
    <property type="entry name" value="PulA_typeI"/>
</dbReference>
<dbReference type="InterPro" id="IPR013783">
    <property type="entry name" value="Ig-like_fold"/>
</dbReference>
<accession>A0A1Y4QGV4</accession>
<comment type="caution">
    <text evidence="3">The sequence shown here is derived from an EMBL/GenBank/DDBJ whole genome shotgun (WGS) entry which is preliminary data.</text>
</comment>
<evidence type="ECO:0000313" key="4">
    <source>
        <dbReference type="Proteomes" id="UP000196258"/>
    </source>
</evidence>
<sequence length="694" mass="81007">MEESAIRMIAQMISLNRIEVLLLKQYYGGYSPKFYLRDMSNNSLKEIKIADKYEDDRFIHYYFNEIEIDFCRVYQIVDAYGLSETLQYSKLVYDEDFLNMNYYDGDDLGNNYHMEYTEFKVWAPTALEVKVSITKNDTICSYNMKRLDKGVFYAKVEGDYDNCRYVYLVRHHDEYCFTVDPYAYSSSSNSQSSIIINLDKTKIELNHECLKPLLKKTDAIIYEANVRDYTMYDNCSSKYKGKFKGICEEGLKTKHGNSAGLDYLVELGITHLQLMPIQDFATVDENHQKLLYNWGYDPAQYNVPEGSFCSDPNDGYSRVIECKEMVSKLHSKGIRVVMDVVYNHVYDINANAFERLVPGYYFRKNPDGSLSNGSWCGNDVDSQKKMVRKYIVDMSKRWQQFYGFDGFRFDLMGIIDIETINEIYRVCSDYDSSFILYGEGWNMPTNLPDSEKAMQYNHDKLLNVSFFNDTFREVLKGGSGDSVLVNKGFVTGNLYETQRARDVINGLSFYSKVDQSINYVECHDNATVFDKLYISNVEEGLDGILNREKNLTIITLLSQGIPFIHAGQEFYRTKGGVYNSYNSPDNINCINWDFRDIYKKDVDDIKKIIKLRKENKCFRYASNEEIEKNVVVENIDYKMVKYVLKQDEGMYREFVIYINPSNFTFDYQEKEYECIYGKIDNGQIEAKTIVILAK</sequence>
<reference evidence="4" key="1">
    <citation type="submission" date="2017-04" db="EMBL/GenBank/DDBJ databases">
        <title>Function of individual gut microbiota members based on whole genome sequencing of pure cultures obtained from chicken caecum.</title>
        <authorList>
            <person name="Medvecky M."/>
            <person name="Cejkova D."/>
            <person name="Polansky O."/>
            <person name="Karasova D."/>
            <person name="Kubasova T."/>
            <person name="Cizek A."/>
            <person name="Rychlik I."/>
        </authorList>
    </citation>
    <scope>NUCLEOTIDE SEQUENCE [LARGE SCALE GENOMIC DNA]</scope>
    <source>
        <strain evidence="4">An149</strain>
    </source>
</reference>
<dbReference type="InterPro" id="IPR040697">
    <property type="entry name" value="PulA_N1"/>
</dbReference>
<dbReference type="Gene3D" id="2.60.40.10">
    <property type="entry name" value="Immunoglobulins"/>
    <property type="match status" value="1"/>
</dbReference>
<dbReference type="Pfam" id="PF17999">
    <property type="entry name" value="PulA_N1"/>
    <property type="match status" value="1"/>
</dbReference>
<dbReference type="Pfam" id="PF02922">
    <property type="entry name" value="CBM_48"/>
    <property type="match status" value="1"/>
</dbReference>
<dbReference type="Gene3D" id="2.60.40.2320">
    <property type="match status" value="1"/>
</dbReference>
<evidence type="ECO:0000256" key="1">
    <source>
        <dbReference type="ARBA" id="ARBA00008061"/>
    </source>
</evidence>
<dbReference type="Proteomes" id="UP000196258">
    <property type="component" value="Unassembled WGS sequence"/>
</dbReference>
<dbReference type="GO" id="GO:0005975">
    <property type="term" value="P:carbohydrate metabolic process"/>
    <property type="evidence" value="ECO:0007669"/>
    <property type="project" value="InterPro"/>
</dbReference>
<dbReference type="InterPro" id="IPR004193">
    <property type="entry name" value="Glyco_hydro_13_N"/>
</dbReference>
<protein>
    <submittedName>
        <fullName evidence="3">Type I pullulanase</fullName>
    </submittedName>
</protein>
<dbReference type="PANTHER" id="PTHR43002">
    <property type="entry name" value="GLYCOGEN DEBRANCHING ENZYME"/>
    <property type="match status" value="1"/>
</dbReference>
<dbReference type="InterPro" id="IPR014756">
    <property type="entry name" value="Ig_E-set"/>
</dbReference>
<evidence type="ECO:0000259" key="2">
    <source>
        <dbReference type="SMART" id="SM00642"/>
    </source>
</evidence>
<dbReference type="InterPro" id="IPR006047">
    <property type="entry name" value="GH13_cat_dom"/>
</dbReference>
<dbReference type="CDD" id="cd11341">
    <property type="entry name" value="AmyAc_Pullulanase_LD-like"/>
    <property type="match status" value="1"/>
</dbReference>
<dbReference type="Gene3D" id="3.20.20.80">
    <property type="entry name" value="Glycosidases"/>
    <property type="match status" value="1"/>
</dbReference>
<dbReference type="SMART" id="SM00642">
    <property type="entry name" value="Aamy"/>
    <property type="match status" value="1"/>
</dbReference>
<organism evidence="3 4">
    <name type="scientific">Thomasclavelia spiroformis</name>
    <dbReference type="NCBI Taxonomy" id="29348"/>
    <lineage>
        <taxon>Bacteria</taxon>
        <taxon>Bacillati</taxon>
        <taxon>Bacillota</taxon>
        <taxon>Erysipelotrichia</taxon>
        <taxon>Erysipelotrichales</taxon>
        <taxon>Coprobacillaceae</taxon>
        <taxon>Thomasclavelia</taxon>
    </lineage>
</organism>
<dbReference type="CDD" id="cd02860">
    <property type="entry name" value="E_set_Pullulanase"/>
    <property type="match status" value="1"/>
</dbReference>
<dbReference type="SUPFAM" id="SSF51445">
    <property type="entry name" value="(Trans)glycosidases"/>
    <property type="match status" value="1"/>
</dbReference>
<name>A0A1Y4QGV4_9FIRM</name>
<feature type="domain" description="Glycosyl hydrolase family 13 catalytic" evidence="2">
    <location>
        <begin position="256"/>
        <end position="612"/>
    </location>
</feature>
<dbReference type="NCBIfam" id="TIGR02104">
    <property type="entry name" value="pulA_typeI"/>
    <property type="match status" value="1"/>
</dbReference>
<dbReference type="InterPro" id="IPR017853">
    <property type="entry name" value="GH"/>
</dbReference>
<dbReference type="GO" id="GO:0004553">
    <property type="term" value="F:hydrolase activity, hydrolyzing O-glycosyl compounds"/>
    <property type="evidence" value="ECO:0007669"/>
    <property type="project" value="InterPro"/>
</dbReference>
<proteinExistence type="inferred from homology"/>
<dbReference type="RefSeq" id="WP_087257299.1">
    <property type="nucleotide sequence ID" value="NZ_JAGZOQ010000006.1"/>
</dbReference>
<dbReference type="AlphaFoldDB" id="A0A1Y4QGV4"/>
<comment type="similarity">
    <text evidence="1">Belongs to the glycosyl hydrolase 13 family.</text>
</comment>